<dbReference type="PANTHER" id="PTHR43420">
    <property type="entry name" value="ACETYLTRANSFERASE"/>
    <property type="match status" value="1"/>
</dbReference>
<dbReference type="PROSITE" id="PS51186">
    <property type="entry name" value="GNAT"/>
    <property type="match status" value="2"/>
</dbReference>
<feature type="domain" description="N-acetyltransferase" evidence="4">
    <location>
        <begin position="1"/>
        <end position="145"/>
    </location>
</feature>
<sequence length="294" mass="31668">MTTTLRPAEPLQQNPDGTRSRRYQVCVNSRPVGHVHIGTHPVFGDAVARIMRLRIEEPDRGRGRGTVAALAAEEIARGWGCRRIEVTVPAEAEADDEAGGAEGRAAGSDALAGPAFRLATALGYVVRNYSMEKALGDVPPALPEGSRGRPMTDAEFGPWSVRSEAEYARDWIERGVPETEARARAAKDRAALLPDGRDSEGMLLSVLEHEGTSVGTLWLAVRGEQAFVFDVEADAAHRGRGHGRSLMLLADAQSIAAGKRAVGLNVFAGNTPAERLYASLGYGTRRYAMYKHLL</sequence>
<feature type="region of interest" description="Disordered" evidence="3">
    <location>
        <begin position="1"/>
        <end position="21"/>
    </location>
</feature>
<evidence type="ECO:0000256" key="3">
    <source>
        <dbReference type="SAM" id="MobiDB-lite"/>
    </source>
</evidence>
<dbReference type="SUPFAM" id="SSF55729">
    <property type="entry name" value="Acyl-CoA N-acyltransferases (Nat)"/>
    <property type="match status" value="2"/>
</dbReference>
<dbReference type="Gene3D" id="3.40.630.30">
    <property type="match status" value="2"/>
</dbReference>
<gene>
    <name evidence="5" type="ORF">ACFP50_18835</name>
</gene>
<dbReference type="Proteomes" id="UP001596242">
    <property type="component" value="Unassembled WGS sequence"/>
</dbReference>
<keyword evidence="1" id="KW-0808">Transferase</keyword>
<keyword evidence="6" id="KW-1185">Reference proteome</keyword>
<dbReference type="InterPro" id="IPR000182">
    <property type="entry name" value="GNAT_dom"/>
</dbReference>
<dbReference type="EMBL" id="JBHSPT010000041">
    <property type="protein sequence ID" value="MFC6057441.1"/>
    <property type="molecule type" value="Genomic_DNA"/>
</dbReference>
<dbReference type="InterPro" id="IPR016181">
    <property type="entry name" value="Acyl_CoA_acyltransferase"/>
</dbReference>
<evidence type="ECO:0000256" key="2">
    <source>
        <dbReference type="ARBA" id="ARBA00023315"/>
    </source>
</evidence>
<evidence type="ECO:0000259" key="4">
    <source>
        <dbReference type="PROSITE" id="PS51186"/>
    </source>
</evidence>
<dbReference type="PANTHER" id="PTHR43420:SF12">
    <property type="entry name" value="N-ACETYLTRANSFERASE DOMAIN-CONTAINING PROTEIN"/>
    <property type="match status" value="1"/>
</dbReference>
<evidence type="ECO:0000313" key="5">
    <source>
        <dbReference type="EMBL" id="MFC6057441.1"/>
    </source>
</evidence>
<organism evidence="5 6">
    <name type="scientific">Streptomyces pratens</name>
    <dbReference type="NCBI Taxonomy" id="887456"/>
    <lineage>
        <taxon>Bacteria</taxon>
        <taxon>Bacillati</taxon>
        <taxon>Actinomycetota</taxon>
        <taxon>Actinomycetes</taxon>
        <taxon>Kitasatosporales</taxon>
        <taxon>Streptomycetaceae</taxon>
        <taxon>Streptomyces</taxon>
    </lineage>
</organism>
<name>A0ABW1M0Q1_9ACTN</name>
<accession>A0ABW1M0Q1</accession>
<dbReference type="InterPro" id="IPR050680">
    <property type="entry name" value="YpeA/RimI_acetyltransf"/>
</dbReference>
<reference evidence="6" key="1">
    <citation type="journal article" date="2019" name="Int. J. Syst. Evol. Microbiol.">
        <title>The Global Catalogue of Microorganisms (GCM) 10K type strain sequencing project: providing services to taxonomists for standard genome sequencing and annotation.</title>
        <authorList>
            <consortium name="The Broad Institute Genomics Platform"/>
            <consortium name="The Broad Institute Genome Sequencing Center for Infectious Disease"/>
            <person name="Wu L."/>
            <person name="Ma J."/>
        </authorList>
    </citation>
    <scope>NUCLEOTIDE SEQUENCE [LARGE SCALE GENOMIC DNA]</scope>
    <source>
        <strain evidence="6">JCM 12763</strain>
    </source>
</reference>
<dbReference type="Pfam" id="PF00583">
    <property type="entry name" value="Acetyltransf_1"/>
    <property type="match status" value="2"/>
</dbReference>
<comment type="caution">
    <text evidence="5">The sequence shown here is derived from an EMBL/GenBank/DDBJ whole genome shotgun (WGS) entry which is preliminary data.</text>
</comment>
<dbReference type="CDD" id="cd04301">
    <property type="entry name" value="NAT_SF"/>
    <property type="match status" value="1"/>
</dbReference>
<feature type="domain" description="N-acetyltransferase" evidence="4">
    <location>
        <begin position="154"/>
        <end position="294"/>
    </location>
</feature>
<evidence type="ECO:0000313" key="6">
    <source>
        <dbReference type="Proteomes" id="UP001596242"/>
    </source>
</evidence>
<dbReference type="RefSeq" id="WP_386399081.1">
    <property type="nucleotide sequence ID" value="NZ_JBHSPT010000041.1"/>
</dbReference>
<protein>
    <submittedName>
        <fullName evidence="5">GNAT family N-acetyltransferase</fullName>
    </submittedName>
</protein>
<proteinExistence type="predicted"/>
<keyword evidence="2" id="KW-0012">Acyltransferase</keyword>
<evidence type="ECO:0000256" key="1">
    <source>
        <dbReference type="ARBA" id="ARBA00022679"/>
    </source>
</evidence>
<feature type="compositionally biased region" description="Polar residues" evidence="3">
    <location>
        <begin position="1"/>
        <end position="17"/>
    </location>
</feature>